<dbReference type="InterPro" id="IPR033656">
    <property type="entry name" value="HisRS_anticodon"/>
</dbReference>
<comment type="caution">
    <text evidence="11">The sequence shown here is derived from an EMBL/GenBank/DDBJ whole genome shotgun (WGS) entry which is preliminary data.</text>
</comment>
<comment type="similarity">
    <text evidence="1 8">Belongs to the class-II aminoacyl-tRNA synthetase family.</text>
</comment>
<dbReference type="GO" id="GO:0006427">
    <property type="term" value="P:histidyl-tRNA aminoacylation"/>
    <property type="evidence" value="ECO:0007669"/>
    <property type="project" value="UniProtKB-UniRule"/>
</dbReference>
<dbReference type="InterPro" id="IPR045864">
    <property type="entry name" value="aa-tRNA-synth_II/BPL/LPL"/>
</dbReference>
<dbReference type="AlphaFoldDB" id="A0A1G1V8F0"/>
<dbReference type="PANTHER" id="PTHR11476:SF7">
    <property type="entry name" value="HISTIDINE--TRNA LIGASE"/>
    <property type="match status" value="1"/>
</dbReference>
<dbReference type="Pfam" id="PF13393">
    <property type="entry name" value="tRNA-synt_His"/>
    <property type="match status" value="2"/>
</dbReference>
<evidence type="ECO:0000256" key="6">
    <source>
        <dbReference type="ARBA" id="ARBA00023146"/>
    </source>
</evidence>
<gene>
    <name evidence="8" type="primary">hisS</name>
    <name evidence="11" type="ORF">A3D26_04585</name>
</gene>
<keyword evidence="6 8" id="KW-0030">Aminoacyl-tRNA synthetase</keyword>
<proteinExistence type="inferred from homology"/>
<dbReference type="CDD" id="cd00773">
    <property type="entry name" value="HisRS-like_core"/>
    <property type="match status" value="1"/>
</dbReference>
<dbReference type="Pfam" id="PF03129">
    <property type="entry name" value="HGTP_anticodon"/>
    <property type="match status" value="1"/>
</dbReference>
<feature type="domain" description="Aminoacyl-transfer RNA synthetases class-II family profile" evidence="10">
    <location>
        <begin position="1"/>
        <end position="315"/>
    </location>
</feature>
<dbReference type="SUPFAM" id="SSF55681">
    <property type="entry name" value="Class II aaRS and biotin synthetases"/>
    <property type="match status" value="1"/>
</dbReference>
<evidence type="ECO:0000256" key="3">
    <source>
        <dbReference type="ARBA" id="ARBA00022741"/>
    </source>
</evidence>
<reference evidence="11 12" key="1">
    <citation type="journal article" date="2016" name="Nat. Commun.">
        <title>Thousands of microbial genomes shed light on interconnected biogeochemical processes in an aquifer system.</title>
        <authorList>
            <person name="Anantharaman K."/>
            <person name="Brown C.T."/>
            <person name="Hug L.A."/>
            <person name="Sharon I."/>
            <person name="Castelle C.J."/>
            <person name="Probst A.J."/>
            <person name="Thomas B.C."/>
            <person name="Singh A."/>
            <person name="Wilkins M.J."/>
            <person name="Karaoz U."/>
            <person name="Brodie E.L."/>
            <person name="Williams K.H."/>
            <person name="Hubbard S.S."/>
            <person name="Banfield J.F."/>
        </authorList>
    </citation>
    <scope>NUCLEOTIDE SEQUENCE [LARGE SCALE GENOMIC DNA]</scope>
</reference>
<feature type="binding site" evidence="9">
    <location>
        <position position="244"/>
    </location>
    <ligand>
        <name>L-histidine</name>
        <dbReference type="ChEBI" id="CHEBI:57595"/>
    </ligand>
</feature>
<feature type="binding site" evidence="9">
    <location>
        <position position="123"/>
    </location>
    <ligand>
        <name>L-histidine</name>
        <dbReference type="ChEBI" id="CHEBI:57595"/>
    </ligand>
</feature>
<evidence type="ECO:0000256" key="9">
    <source>
        <dbReference type="PIRSR" id="PIRSR001549-1"/>
    </source>
</evidence>
<dbReference type="Proteomes" id="UP000178319">
    <property type="component" value="Unassembled WGS sequence"/>
</dbReference>
<comment type="catalytic activity">
    <reaction evidence="7 8">
        <text>tRNA(His) + L-histidine + ATP = L-histidyl-tRNA(His) + AMP + diphosphate + H(+)</text>
        <dbReference type="Rhea" id="RHEA:17313"/>
        <dbReference type="Rhea" id="RHEA-COMP:9665"/>
        <dbReference type="Rhea" id="RHEA-COMP:9689"/>
        <dbReference type="ChEBI" id="CHEBI:15378"/>
        <dbReference type="ChEBI" id="CHEBI:30616"/>
        <dbReference type="ChEBI" id="CHEBI:33019"/>
        <dbReference type="ChEBI" id="CHEBI:57595"/>
        <dbReference type="ChEBI" id="CHEBI:78442"/>
        <dbReference type="ChEBI" id="CHEBI:78527"/>
        <dbReference type="ChEBI" id="CHEBI:456215"/>
        <dbReference type="EC" id="6.1.1.21"/>
    </reaction>
</comment>
<dbReference type="PIRSF" id="PIRSF001549">
    <property type="entry name" value="His-tRNA_synth"/>
    <property type="match status" value="1"/>
</dbReference>
<comment type="subcellular location">
    <subcellularLocation>
        <location evidence="8">Cytoplasm</location>
    </subcellularLocation>
</comment>
<dbReference type="STRING" id="1797516.A3D26_04585"/>
<evidence type="ECO:0000313" key="12">
    <source>
        <dbReference type="Proteomes" id="UP000178319"/>
    </source>
</evidence>
<dbReference type="GO" id="GO:0005524">
    <property type="term" value="F:ATP binding"/>
    <property type="evidence" value="ECO:0007669"/>
    <property type="project" value="UniProtKB-UniRule"/>
</dbReference>
<accession>A0A1G1V8F0</accession>
<keyword evidence="4 8" id="KW-0067">ATP-binding</keyword>
<keyword evidence="5 8" id="KW-0648">Protein biosynthesis</keyword>
<dbReference type="InterPro" id="IPR036621">
    <property type="entry name" value="Anticodon-bd_dom_sf"/>
</dbReference>
<dbReference type="PANTHER" id="PTHR11476">
    <property type="entry name" value="HISTIDYL-TRNA SYNTHETASE"/>
    <property type="match status" value="1"/>
</dbReference>
<dbReference type="Gene3D" id="3.40.50.800">
    <property type="entry name" value="Anticodon-binding domain"/>
    <property type="match status" value="1"/>
</dbReference>
<evidence type="ECO:0000259" key="10">
    <source>
        <dbReference type="PROSITE" id="PS50862"/>
    </source>
</evidence>
<feature type="binding site" evidence="9">
    <location>
        <position position="109"/>
    </location>
    <ligand>
        <name>L-histidine</name>
        <dbReference type="ChEBI" id="CHEBI:57595"/>
    </ligand>
</feature>
<evidence type="ECO:0000256" key="2">
    <source>
        <dbReference type="ARBA" id="ARBA00022598"/>
    </source>
</evidence>
<comment type="subunit">
    <text evidence="8">Homodimer.</text>
</comment>
<evidence type="ECO:0000256" key="8">
    <source>
        <dbReference type="HAMAP-Rule" id="MF_00127"/>
    </source>
</evidence>
<dbReference type="SUPFAM" id="SSF52954">
    <property type="entry name" value="Class II aaRS ABD-related"/>
    <property type="match status" value="1"/>
</dbReference>
<feature type="binding site" evidence="9">
    <location>
        <begin position="248"/>
        <end position="249"/>
    </location>
    <ligand>
        <name>L-histidine</name>
        <dbReference type="ChEBI" id="CHEBI:57595"/>
    </ligand>
</feature>
<dbReference type="NCBIfam" id="TIGR00442">
    <property type="entry name" value="hisS"/>
    <property type="match status" value="1"/>
</dbReference>
<sequence>MNKPQTLKGFRDFLPQEARKREYVIDILKGVFQLYGFEPLETPALEYEEILMGKYGEEGNKLMYRFEDNGKRRVALRYDQTVPLARVVAQYGQELPSPFRRYQIQPVWRAENTQRGRYREFLQCDIDITGVDSPLADAEIIACALTGVQKLGFEKLTMNINDRMLFEGIDSTYLTVIDKLPKIGEEAAKQELVERGMEDTEVDAFLAKFSQMIPSENLEKLFEYLEKMGFVKDKDFTFNPLVVRGLDYYTSTIFELVDSENPSLSLAGGGRYDNLIGIFAGSTIPATGLAFGFDRLIETMEAKSLFPKDINAATPQVLVSIFSPEFSEESVKVSSRLRKSRINTELYPDETVKMEKQLKYADKRGIQYVVIIGPEEVKNNQVTVKDLQSGEQKTLDQEELLRQFT</sequence>
<keyword evidence="3 8" id="KW-0547">Nucleotide-binding</keyword>
<organism evidence="11 12">
    <name type="scientific">Candidatus Blackburnbacteria bacterium RIFCSPHIGHO2_02_FULL_44_20</name>
    <dbReference type="NCBI Taxonomy" id="1797516"/>
    <lineage>
        <taxon>Bacteria</taxon>
        <taxon>Candidatus Blackburniibacteriota</taxon>
    </lineage>
</organism>
<dbReference type="InterPro" id="IPR004516">
    <property type="entry name" value="HisRS/HisZ"/>
</dbReference>
<dbReference type="InterPro" id="IPR015807">
    <property type="entry name" value="His-tRNA-ligase"/>
</dbReference>
<dbReference type="EC" id="6.1.1.21" evidence="8"/>
<evidence type="ECO:0000256" key="1">
    <source>
        <dbReference type="ARBA" id="ARBA00008226"/>
    </source>
</evidence>
<dbReference type="GO" id="GO:0005737">
    <property type="term" value="C:cytoplasm"/>
    <property type="evidence" value="ECO:0007669"/>
    <property type="project" value="UniProtKB-SubCell"/>
</dbReference>
<dbReference type="Gene3D" id="3.30.930.10">
    <property type="entry name" value="Bira Bifunctional Protein, Domain 2"/>
    <property type="match status" value="1"/>
</dbReference>
<keyword evidence="2 8" id="KW-0436">Ligase</keyword>
<feature type="binding site" evidence="9">
    <location>
        <begin position="79"/>
        <end position="81"/>
    </location>
    <ligand>
        <name>L-histidine</name>
        <dbReference type="ChEBI" id="CHEBI:57595"/>
    </ligand>
</feature>
<keyword evidence="8" id="KW-0963">Cytoplasm</keyword>
<name>A0A1G1V8F0_9BACT</name>
<protein>
    <recommendedName>
        <fullName evidence="8">Histidine--tRNA ligase</fullName>
        <ecNumber evidence="8">6.1.1.21</ecNumber>
    </recommendedName>
    <alternativeName>
        <fullName evidence="8">Histidyl-tRNA synthetase</fullName>
        <shortName evidence="8">HisRS</shortName>
    </alternativeName>
</protein>
<dbReference type="GO" id="GO:0004821">
    <property type="term" value="F:histidine-tRNA ligase activity"/>
    <property type="evidence" value="ECO:0007669"/>
    <property type="project" value="UniProtKB-UniRule"/>
</dbReference>
<dbReference type="PROSITE" id="PS50862">
    <property type="entry name" value="AA_TRNA_LIGASE_II"/>
    <property type="match status" value="1"/>
</dbReference>
<evidence type="ECO:0000313" key="11">
    <source>
        <dbReference type="EMBL" id="OGY11472.1"/>
    </source>
</evidence>
<dbReference type="InterPro" id="IPR004154">
    <property type="entry name" value="Anticodon-bd"/>
</dbReference>
<evidence type="ECO:0000256" key="5">
    <source>
        <dbReference type="ARBA" id="ARBA00022917"/>
    </source>
</evidence>
<dbReference type="CDD" id="cd00859">
    <property type="entry name" value="HisRS_anticodon"/>
    <property type="match status" value="1"/>
</dbReference>
<evidence type="ECO:0000256" key="7">
    <source>
        <dbReference type="ARBA" id="ARBA00047639"/>
    </source>
</evidence>
<feature type="binding site" evidence="9">
    <location>
        <position position="127"/>
    </location>
    <ligand>
        <name>L-histidine</name>
        <dbReference type="ChEBI" id="CHEBI:57595"/>
    </ligand>
</feature>
<evidence type="ECO:0000256" key="4">
    <source>
        <dbReference type="ARBA" id="ARBA00022840"/>
    </source>
</evidence>
<dbReference type="EMBL" id="MHBZ01000017">
    <property type="protein sequence ID" value="OGY11472.1"/>
    <property type="molecule type" value="Genomic_DNA"/>
</dbReference>
<dbReference type="InterPro" id="IPR041715">
    <property type="entry name" value="HisRS-like_core"/>
</dbReference>
<dbReference type="HAMAP" id="MF_00127">
    <property type="entry name" value="His_tRNA_synth"/>
    <property type="match status" value="1"/>
</dbReference>
<dbReference type="InterPro" id="IPR006195">
    <property type="entry name" value="aa-tRNA-synth_II"/>
</dbReference>